<feature type="region of interest" description="Disordered" evidence="1">
    <location>
        <begin position="149"/>
        <end position="173"/>
    </location>
</feature>
<comment type="caution">
    <text evidence="2">The sequence shown here is derived from an EMBL/GenBank/DDBJ whole genome shotgun (WGS) entry which is preliminary data.</text>
</comment>
<accession>A0A0T6LTC5</accession>
<evidence type="ECO:0000313" key="2">
    <source>
        <dbReference type="EMBL" id="KRV49264.1"/>
    </source>
</evidence>
<dbReference type="eggNOG" id="ENOG50306N2">
    <property type="taxonomic scope" value="Bacteria"/>
</dbReference>
<dbReference type="RefSeq" id="WP_018384718.1">
    <property type="nucleotide sequence ID" value="NZ_LLZU01000013.1"/>
</dbReference>
<dbReference type="EMBL" id="LLZU01000013">
    <property type="protein sequence ID" value="KRV49264.1"/>
    <property type="molecule type" value="Genomic_DNA"/>
</dbReference>
<name>A0A0T6LTC5_WENVI</name>
<dbReference type="Proteomes" id="UP000050867">
    <property type="component" value="Unassembled WGS sequence"/>
</dbReference>
<keyword evidence="3" id="KW-1185">Reference proteome</keyword>
<proteinExistence type="predicted"/>
<protein>
    <submittedName>
        <fullName evidence="2">Uncharacterized protein</fullName>
    </submittedName>
</protein>
<dbReference type="AlphaFoldDB" id="A0A0T6LTC5"/>
<organism evidence="2 3">
    <name type="scientific">Wenjunlia vitaminophila</name>
    <name type="common">Streptomyces vitaminophilus</name>
    <dbReference type="NCBI Taxonomy" id="76728"/>
    <lineage>
        <taxon>Bacteria</taxon>
        <taxon>Bacillati</taxon>
        <taxon>Actinomycetota</taxon>
        <taxon>Actinomycetes</taxon>
        <taxon>Kitasatosporales</taxon>
        <taxon>Streptomycetaceae</taxon>
        <taxon>Wenjunlia</taxon>
    </lineage>
</organism>
<gene>
    <name evidence="2" type="ORF">AQ490_03425</name>
</gene>
<dbReference type="STRING" id="76728.AQ490_03425"/>
<evidence type="ECO:0000256" key="1">
    <source>
        <dbReference type="SAM" id="MobiDB-lite"/>
    </source>
</evidence>
<feature type="compositionally biased region" description="Low complexity" evidence="1">
    <location>
        <begin position="149"/>
        <end position="159"/>
    </location>
</feature>
<sequence length="188" mass="18920">MAEPSFPVDDVRSRRHAELLADIAASAIPHRGHLTDLLEFAEMRALQRPSVLRRVAADLGAAVPPDTTRLVAAGWPAAVLATAISLHTGLPLTVVTPDDASATGAPSAAAVALVVPSTAADAEVQAHVEALAQAGARVNAVLSVLADGPGSTGAPSGTPVSAGADASARPRPVRVSVLGLEELHSARP</sequence>
<evidence type="ECO:0000313" key="3">
    <source>
        <dbReference type="Proteomes" id="UP000050867"/>
    </source>
</evidence>
<reference evidence="2 3" key="1">
    <citation type="submission" date="2015-10" db="EMBL/GenBank/DDBJ databases">
        <title>Draft genome sequence of pyrrolomycin-producing Streptomyces vitaminophilus.</title>
        <authorList>
            <person name="Graham D.E."/>
            <person name="Mahan K.M."/>
            <person name="Klingeman D.M."/>
            <person name="Hettich R.L."/>
            <person name="Parry R.J."/>
        </authorList>
    </citation>
    <scope>NUCLEOTIDE SEQUENCE [LARGE SCALE GENOMIC DNA]</scope>
    <source>
        <strain evidence="2 3">ATCC 31673</strain>
    </source>
</reference>